<dbReference type="InterPro" id="IPR005625">
    <property type="entry name" value="PepSY-ass_TM"/>
</dbReference>
<evidence type="ECO:0000313" key="2">
    <source>
        <dbReference type="EMBL" id="ASF47784.1"/>
    </source>
</evidence>
<organism evidence="2 3">
    <name type="scientific">Methylovulum psychrotolerans</name>
    <dbReference type="NCBI Taxonomy" id="1704499"/>
    <lineage>
        <taxon>Bacteria</taxon>
        <taxon>Pseudomonadati</taxon>
        <taxon>Pseudomonadota</taxon>
        <taxon>Gammaproteobacteria</taxon>
        <taxon>Methylococcales</taxon>
        <taxon>Methylococcaceae</taxon>
        <taxon>Methylovulum</taxon>
    </lineage>
</organism>
<dbReference type="Proteomes" id="UP000197019">
    <property type="component" value="Chromosome"/>
</dbReference>
<dbReference type="KEGG" id="mpsy:CEK71_17880"/>
<dbReference type="Pfam" id="PF03929">
    <property type="entry name" value="PepSY_TM"/>
    <property type="match status" value="1"/>
</dbReference>
<gene>
    <name evidence="2" type="ORF">CEK71_17880</name>
</gene>
<dbReference type="PANTHER" id="PTHR34219:SF5">
    <property type="entry name" value="BLR4505 PROTEIN"/>
    <property type="match status" value="1"/>
</dbReference>
<accession>A0A1Z4C2P2</accession>
<sequence>MSRHFWVLVHRYAGLTIAGFLTVAGLSGSILAFRPELDAWLNPPYSVAVQAQPMLSPLVLRERALRLAPHTRINAVDLQPKPGIAFMPNLTARTDPATQQPYPLKRLHLNPYNGEPIAMPETPAPTGYWPLTRHNILAFIYELHYSLVLGDIGLWLFGITATLWTADCFIGFYLTLPMRRKQPFAATPIATGPTLANFWQRWQIAWKIKWPSSKQRLHFDLHRAGGLWLWPLLLIFAWSGVAFNLNAAVYRPVMQALFEMTDFDNFPAWCTIMRQLKGNGVDGADYPFAS</sequence>
<protein>
    <recommendedName>
        <fullName evidence="4">PepSY domain-containing protein</fullName>
    </recommendedName>
</protein>
<reference evidence="2 3" key="1">
    <citation type="submission" date="2017-06" db="EMBL/GenBank/DDBJ databases">
        <title>Genome Sequencing of the methanotroph Methylovulum psychrotolerants str. HV10-M2 isolated from a high-altitude environment.</title>
        <authorList>
            <person name="Mateos-Rivera A."/>
        </authorList>
    </citation>
    <scope>NUCLEOTIDE SEQUENCE [LARGE SCALE GENOMIC DNA]</scope>
    <source>
        <strain evidence="2 3">HV10_M2</strain>
    </source>
</reference>
<keyword evidence="1" id="KW-1133">Transmembrane helix</keyword>
<feature type="transmembrane region" description="Helical" evidence="1">
    <location>
        <begin position="227"/>
        <end position="250"/>
    </location>
</feature>
<evidence type="ECO:0000256" key="1">
    <source>
        <dbReference type="SAM" id="Phobius"/>
    </source>
</evidence>
<dbReference type="AlphaFoldDB" id="A0A1Z4C2P2"/>
<keyword evidence="1" id="KW-0472">Membrane</keyword>
<keyword evidence="1" id="KW-0812">Transmembrane</keyword>
<proteinExistence type="predicted"/>
<keyword evidence="3" id="KW-1185">Reference proteome</keyword>
<dbReference type="PANTHER" id="PTHR34219">
    <property type="entry name" value="IRON-REGULATED INNER MEMBRANE PROTEIN-RELATED"/>
    <property type="match status" value="1"/>
</dbReference>
<dbReference type="EMBL" id="CP022129">
    <property type="protein sequence ID" value="ASF47784.1"/>
    <property type="molecule type" value="Genomic_DNA"/>
</dbReference>
<dbReference type="RefSeq" id="WP_088620654.1">
    <property type="nucleotide sequence ID" value="NZ_CP022129.1"/>
</dbReference>
<feature type="transmembrane region" description="Helical" evidence="1">
    <location>
        <begin position="12"/>
        <end position="33"/>
    </location>
</feature>
<dbReference type="OrthoDB" id="7238323at2"/>
<evidence type="ECO:0000313" key="3">
    <source>
        <dbReference type="Proteomes" id="UP000197019"/>
    </source>
</evidence>
<name>A0A1Z4C2P2_9GAMM</name>
<feature type="transmembrane region" description="Helical" evidence="1">
    <location>
        <begin position="152"/>
        <end position="174"/>
    </location>
</feature>
<evidence type="ECO:0008006" key="4">
    <source>
        <dbReference type="Google" id="ProtNLM"/>
    </source>
</evidence>